<comment type="similarity">
    <text evidence="2 14">In the N-terminal section; belongs to the cytochrome P450 family.</text>
</comment>
<dbReference type="RefSeq" id="XP_066654320.1">
    <property type="nucleotide sequence ID" value="XM_066800463.1"/>
</dbReference>
<evidence type="ECO:0000256" key="9">
    <source>
        <dbReference type="ARBA" id="ARBA00022857"/>
    </source>
</evidence>
<gene>
    <name evidence="18" type="ORF">J3D65DRAFT_626664</name>
</gene>
<dbReference type="PANTHER" id="PTHR19384:SF127">
    <property type="entry name" value="BIFUNCTIONAL CYTOCHROME P450_NADPH--P450 REDUCTASE"/>
    <property type="match status" value="1"/>
</dbReference>
<evidence type="ECO:0000256" key="4">
    <source>
        <dbReference type="ARBA" id="ARBA00022617"/>
    </source>
</evidence>
<keyword evidence="19" id="KW-1185">Reference proteome</keyword>
<evidence type="ECO:0000256" key="14">
    <source>
        <dbReference type="PIRNR" id="PIRNR000209"/>
    </source>
</evidence>
<evidence type="ECO:0000256" key="15">
    <source>
        <dbReference type="SAM" id="MobiDB-lite"/>
    </source>
</evidence>
<evidence type="ECO:0000256" key="5">
    <source>
        <dbReference type="ARBA" id="ARBA00022630"/>
    </source>
</evidence>
<dbReference type="PROSITE" id="PS50902">
    <property type="entry name" value="FLAVODOXIN_LIKE"/>
    <property type="match status" value="1"/>
</dbReference>
<organism evidence="18 19">
    <name type="scientific">Phyllosticta citribraziliensis</name>
    <dbReference type="NCBI Taxonomy" id="989973"/>
    <lineage>
        <taxon>Eukaryota</taxon>
        <taxon>Fungi</taxon>
        <taxon>Dikarya</taxon>
        <taxon>Ascomycota</taxon>
        <taxon>Pezizomycotina</taxon>
        <taxon>Dothideomycetes</taxon>
        <taxon>Dothideomycetes incertae sedis</taxon>
        <taxon>Botryosphaeriales</taxon>
        <taxon>Phyllostictaceae</taxon>
        <taxon>Phyllosticta</taxon>
    </lineage>
</organism>
<keyword evidence="12 14" id="KW-0408">Iron</keyword>
<dbReference type="PROSITE" id="PS51384">
    <property type="entry name" value="FAD_FR"/>
    <property type="match status" value="1"/>
</dbReference>
<dbReference type="InterPro" id="IPR002401">
    <property type="entry name" value="Cyt_P450_E_grp-I"/>
</dbReference>
<evidence type="ECO:0000259" key="17">
    <source>
        <dbReference type="PROSITE" id="PS51384"/>
    </source>
</evidence>
<comment type="catalytic activity">
    <reaction evidence="14">
        <text>an organic molecule + reduced [NADPH--hemoprotein reductase] + O2 = an alcohol + oxidized [NADPH--hemoprotein reductase] + H2O + H(+)</text>
        <dbReference type="Rhea" id="RHEA:17149"/>
        <dbReference type="Rhea" id="RHEA-COMP:11964"/>
        <dbReference type="Rhea" id="RHEA-COMP:11965"/>
        <dbReference type="ChEBI" id="CHEBI:15377"/>
        <dbReference type="ChEBI" id="CHEBI:15378"/>
        <dbReference type="ChEBI" id="CHEBI:15379"/>
        <dbReference type="ChEBI" id="CHEBI:30879"/>
        <dbReference type="ChEBI" id="CHEBI:57618"/>
        <dbReference type="ChEBI" id="CHEBI:58210"/>
        <dbReference type="ChEBI" id="CHEBI:142491"/>
        <dbReference type="EC" id="1.14.14.1"/>
    </reaction>
</comment>
<dbReference type="PROSITE" id="PS00086">
    <property type="entry name" value="CYTOCHROME_P450"/>
    <property type="match status" value="1"/>
</dbReference>
<evidence type="ECO:0000256" key="12">
    <source>
        <dbReference type="ARBA" id="ARBA00023004"/>
    </source>
</evidence>
<evidence type="ECO:0000256" key="10">
    <source>
        <dbReference type="ARBA" id="ARBA00022982"/>
    </source>
</evidence>
<feature type="compositionally biased region" description="Polar residues" evidence="15">
    <location>
        <begin position="1"/>
        <end position="10"/>
    </location>
</feature>
<dbReference type="Pfam" id="PF00067">
    <property type="entry name" value="p450"/>
    <property type="match status" value="1"/>
</dbReference>
<evidence type="ECO:0000256" key="1">
    <source>
        <dbReference type="ARBA" id="ARBA00001971"/>
    </source>
</evidence>
<keyword evidence="8 14" id="KW-0274">FAD</keyword>
<dbReference type="Proteomes" id="UP001360953">
    <property type="component" value="Unassembled WGS sequence"/>
</dbReference>
<dbReference type="Gene3D" id="3.40.50.360">
    <property type="match status" value="1"/>
</dbReference>
<dbReference type="PANTHER" id="PTHR19384">
    <property type="entry name" value="NITRIC OXIDE SYNTHASE-RELATED"/>
    <property type="match status" value="1"/>
</dbReference>
<evidence type="ECO:0000256" key="3">
    <source>
        <dbReference type="ARBA" id="ARBA00022448"/>
    </source>
</evidence>
<dbReference type="InterPro" id="IPR017938">
    <property type="entry name" value="Riboflavin_synthase-like_b-brl"/>
</dbReference>
<keyword evidence="10 14" id="KW-0249">Electron transport</keyword>
<dbReference type="EC" id="1.14.14.1" evidence="14"/>
<comment type="cofactor">
    <cofactor evidence="1 14">
        <name>heme</name>
        <dbReference type="ChEBI" id="CHEBI:30413"/>
    </cofactor>
</comment>
<dbReference type="Gene3D" id="1.20.990.10">
    <property type="entry name" value="NADPH-cytochrome p450 Reductase, Chain A, domain 3"/>
    <property type="match status" value="1"/>
</dbReference>
<dbReference type="InterPro" id="IPR023206">
    <property type="entry name" value="Bifunctional_P450_P450_red"/>
</dbReference>
<evidence type="ECO:0000256" key="8">
    <source>
        <dbReference type="ARBA" id="ARBA00022827"/>
    </source>
</evidence>
<keyword evidence="11 14" id="KW-0560">Oxidoreductase</keyword>
<accession>A0ABR1LL34</accession>
<dbReference type="PIRSF" id="PIRSF000209">
    <property type="entry name" value="Bifunctional_P450_P450R"/>
    <property type="match status" value="1"/>
</dbReference>
<dbReference type="PRINTS" id="PR00463">
    <property type="entry name" value="EP450I"/>
</dbReference>
<dbReference type="SUPFAM" id="SSF63380">
    <property type="entry name" value="Riboflavin synthase domain-like"/>
    <property type="match status" value="1"/>
</dbReference>
<dbReference type="Gene3D" id="3.40.50.80">
    <property type="entry name" value="Nucleotide-binding domain of ferredoxin-NADP reductase (FNR) module"/>
    <property type="match status" value="1"/>
</dbReference>
<dbReference type="CDD" id="cd11068">
    <property type="entry name" value="CYP120A1"/>
    <property type="match status" value="1"/>
</dbReference>
<dbReference type="Gene3D" id="2.40.30.10">
    <property type="entry name" value="Translation factors"/>
    <property type="match status" value="1"/>
</dbReference>
<comment type="catalytic activity">
    <reaction evidence="14">
        <text>2 oxidized [cytochrome P450] + NADPH = 2 reduced [cytochrome P450] + NADP(+) + H(+)</text>
        <dbReference type="Rhea" id="RHEA:24040"/>
        <dbReference type="Rhea" id="RHEA-COMP:14627"/>
        <dbReference type="Rhea" id="RHEA-COMP:14628"/>
        <dbReference type="ChEBI" id="CHEBI:15378"/>
        <dbReference type="ChEBI" id="CHEBI:55376"/>
        <dbReference type="ChEBI" id="CHEBI:57783"/>
        <dbReference type="ChEBI" id="CHEBI:58349"/>
        <dbReference type="ChEBI" id="CHEBI:60344"/>
        <dbReference type="EC" id="1.6.2.4"/>
    </reaction>
</comment>
<feature type="region of interest" description="Disordered" evidence="15">
    <location>
        <begin position="1"/>
        <end position="21"/>
    </location>
</feature>
<reference evidence="18 19" key="1">
    <citation type="submission" date="2024-04" db="EMBL/GenBank/DDBJ databases">
        <title>Phyllosticta paracitricarpa is synonymous to the EU quarantine fungus P. citricarpa based on phylogenomic analyses.</title>
        <authorList>
            <consortium name="Lawrence Berkeley National Laboratory"/>
            <person name="Van ingen-buijs V.A."/>
            <person name="Van westerhoven A.C."/>
            <person name="Haridas S."/>
            <person name="Skiadas P."/>
            <person name="Martin F."/>
            <person name="Groenewald J.Z."/>
            <person name="Crous P.W."/>
            <person name="Seidl M.F."/>
        </authorList>
    </citation>
    <scope>NUCLEOTIDE SEQUENCE [LARGE SCALE GENOMIC DNA]</scope>
    <source>
        <strain evidence="18 19">CPC 17464</strain>
    </source>
</reference>
<keyword evidence="6 14" id="KW-0288">FMN</keyword>
<dbReference type="InterPro" id="IPR017927">
    <property type="entry name" value="FAD-bd_FR_type"/>
</dbReference>
<dbReference type="SUPFAM" id="SSF52343">
    <property type="entry name" value="Ferredoxin reductase-like, C-terminal NADP-linked domain"/>
    <property type="match status" value="1"/>
</dbReference>
<evidence type="ECO:0000313" key="19">
    <source>
        <dbReference type="Proteomes" id="UP001360953"/>
    </source>
</evidence>
<keyword evidence="7 14" id="KW-0479">Metal-binding</keyword>
<dbReference type="CDD" id="cd06206">
    <property type="entry name" value="bifunctional_CYPOR"/>
    <property type="match status" value="1"/>
</dbReference>
<comment type="caution">
    <text evidence="18">The sequence shown here is derived from an EMBL/GenBank/DDBJ whole genome shotgun (WGS) entry which is preliminary data.</text>
</comment>
<protein>
    <recommendedName>
        <fullName evidence="14">Bifunctional cytochrome P450/NADPH--P450 reductase</fullName>
    </recommendedName>
    <domain>
        <recommendedName>
            <fullName evidence="14">Cytochrome P450</fullName>
            <ecNumber evidence="14">1.14.14.1</ecNumber>
        </recommendedName>
    </domain>
    <domain>
        <recommendedName>
            <fullName evidence="14">NADPH--cytochrome P450 reductase</fullName>
            <ecNumber evidence="14">1.6.2.4</ecNumber>
        </recommendedName>
    </domain>
</protein>
<keyword evidence="9 14" id="KW-0521">NADP</keyword>
<dbReference type="InterPro" id="IPR008254">
    <property type="entry name" value="Flavodoxin/NO_synth"/>
</dbReference>
<keyword evidence="13 14" id="KW-0503">Monooxygenase</keyword>
<name>A0ABR1LL34_9PEZI</name>
<keyword evidence="4 14" id="KW-0349">Heme</keyword>
<evidence type="ECO:0000256" key="11">
    <source>
        <dbReference type="ARBA" id="ARBA00023002"/>
    </source>
</evidence>
<dbReference type="SUPFAM" id="SSF52218">
    <property type="entry name" value="Flavoproteins"/>
    <property type="match status" value="1"/>
</dbReference>
<dbReference type="GeneID" id="92033369"/>
<dbReference type="InterPro" id="IPR003097">
    <property type="entry name" value="CysJ-like_FAD-binding"/>
</dbReference>
<evidence type="ECO:0000256" key="13">
    <source>
        <dbReference type="ARBA" id="ARBA00023033"/>
    </source>
</evidence>
<dbReference type="Pfam" id="PF00258">
    <property type="entry name" value="Flavodoxin_1"/>
    <property type="match status" value="1"/>
</dbReference>
<dbReference type="EC" id="1.6.2.4" evidence="14"/>
<evidence type="ECO:0000256" key="7">
    <source>
        <dbReference type="ARBA" id="ARBA00022723"/>
    </source>
</evidence>
<dbReference type="Pfam" id="PF00667">
    <property type="entry name" value="FAD_binding_1"/>
    <property type="match status" value="1"/>
</dbReference>
<keyword evidence="3 14" id="KW-0813">Transport</keyword>
<feature type="domain" description="FAD-binding FR-type" evidence="17">
    <location>
        <begin position="693"/>
        <end position="924"/>
    </location>
</feature>
<evidence type="ECO:0000256" key="2">
    <source>
        <dbReference type="ARBA" id="ARBA00010018"/>
    </source>
</evidence>
<proteinExistence type="inferred from homology"/>
<evidence type="ECO:0000259" key="16">
    <source>
        <dbReference type="PROSITE" id="PS50902"/>
    </source>
</evidence>
<dbReference type="InterPro" id="IPR017972">
    <property type="entry name" value="Cyt_P450_CS"/>
</dbReference>
<dbReference type="Gene3D" id="1.10.630.10">
    <property type="entry name" value="Cytochrome P450"/>
    <property type="match status" value="1"/>
</dbReference>
<dbReference type="PRINTS" id="PR00385">
    <property type="entry name" value="P450"/>
</dbReference>
<sequence length="1090" mass="120871">MLSYFTSSVSAKEEDMENSENVPVPQPYGLPFVGNLNAIDAEFPLGSLVRLADTYGQIYRLNITGKTRLYISSQALLNEVCDERRFHKSVSPALKEVRNGVHDGLFTAYGPQEKNWGIAHRVLMPAFGPISIRSMFDEMHDIASQLVMKWARYGPTHPISVTDDFTRLTLDTLALCAMGFRFNSFYTNDMHPFVQAMADFLVESGNRALRPAIAQSLMRQAQAKYDSDIELMQKTSQELIDARRQNPTEKKDLLNAMLQGRDPKTGEGLNDQSITDNMITFLIAGHETTSGLLSFVFYYLLKTPQAYQKAQQEVDRVIGQDKVNVDHLSQLPYITSILRETLRLVPTAPIFTMESDVPTTLQGGKYQVHPNEPIQCLLFKAQRDPAVWGEDAEEWRPERMMDGEFERITKEFPNSWKPFGNGMRGCIGRPFAWQEALLVVVLLIQNFNFHLDDPQYTLKFKQTLTIKPKDFKMRATLRHGLNPTTLEHALAGTAVSTPNPTRPVTPNGVLKSGIPFSIYYGSNTGTCEALARRLGSDASAHGFQVKTVDSLDSANQNLPKDHPVAIVTASYEGQPPDNAAHFVAWLENLKGEELKGVNYSVFGCGHHDWASTFHRIPKLVDRVLEERGGKRVAVLGTADAAAGDVFTDFERWEDEVFWPAMKEQYESSGDSSANALDNFDVQVSAPRPSILKQDVKEARVLKNEVLSAPGHPEKRHMEVQLPSDMEYSVGSYVAVLPLNPEENVARVMRYFGLAWDSVITISAASPTTLPTDTAISAHDLFSAYVELDQPASKRNVSTLLNLSKDSETRTALAHLSGDAFSAEVSAKRISVLDLLEDYPSIALPLSTFLSMTPPMRLRQYSISSSPLTNPTTCTLTFAVLDAPALSGAPRRHRGVASSYLARLAAGDALHVAVRPSSNNAFRPPAQPEDTPIIMIGAGAGLAPFRGFVAERAAQVAAGRKLAPAVLFFGCRGRNADDLYRDAFDAWEADGVVKVYRAYSRQTEHPDAAGCKYVQERVWAERDVVTGLWEHGAKLFVCGSAAVGREVKETCVKIAVEKRREEKGGEEVDVERVEKWFESVKGERFATDVFA</sequence>
<dbReference type="InterPro" id="IPR036396">
    <property type="entry name" value="Cyt_P450_sf"/>
</dbReference>
<dbReference type="InterPro" id="IPR001433">
    <property type="entry name" value="OxRdtase_FAD/NAD-bd"/>
</dbReference>
<evidence type="ECO:0000313" key="18">
    <source>
        <dbReference type="EMBL" id="KAK7535904.1"/>
    </source>
</evidence>
<dbReference type="InterPro" id="IPR023173">
    <property type="entry name" value="NADPH_Cyt_P450_Rdtase_alpha"/>
</dbReference>
<dbReference type="InterPro" id="IPR029039">
    <property type="entry name" value="Flavoprotein-like_sf"/>
</dbReference>
<dbReference type="EMBL" id="JBBPEH010000007">
    <property type="protein sequence ID" value="KAK7535904.1"/>
    <property type="molecule type" value="Genomic_DNA"/>
</dbReference>
<dbReference type="Pfam" id="PF00175">
    <property type="entry name" value="NAD_binding_1"/>
    <property type="match status" value="1"/>
</dbReference>
<feature type="domain" description="Flavodoxin-like" evidence="16">
    <location>
        <begin position="516"/>
        <end position="657"/>
    </location>
</feature>
<dbReference type="InterPro" id="IPR039261">
    <property type="entry name" value="FNR_nucleotide-bd"/>
</dbReference>
<evidence type="ECO:0000256" key="6">
    <source>
        <dbReference type="ARBA" id="ARBA00022643"/>
    </source>
</evidence>
<keyword evidence="5 14" id="KW-0285">Flavoprotein</keyword>
<comment type="cofactor">
    <cofactor evidence="14">
        <name>FAD</name>
        <dbReference type="ChEBI" id="CHEBI:57692"/>
    </cofactor>
    <cofactor evidence="14">
        <name>FMN</name>
        <dbReference type="ChEBI" id="CHEBI:58210"/>
    </cofactor>
</comment>
<dbReference type="SUPFAM" id="SSF48264">
    <property type="entry name" value="Cytochrome P450"/>
    <property type="match status" value="1"/>
</dbReference>
<dbReference type="InterPro" id="IPR001128">
    <property type="entry name" value="Cyt_P450"/>
</dbReference>